<evidence type="ECO:0000313" key="4">
    <source>
        <dbReference type="Proteomes" id="UP000770785"/>
    </source>
</evidence>
<keyword evidence="4" id="KW-1185">Reference proteome</keyword>
<evidence type="ECO:0000256" key="1">
    <source>
        <dbReference type="SAM" id="MobiDB-lite"/>
    </source>
</evidence>
<feature type="compositionally biased region" description="Low complexity" evidence="1">
    <location>
        <begin position="21"/>
        <end position="34"/>
    </location>
</feature>
<dbReference type="Proteomes" id="UP000770785">
    <property type="component" value="Unassembled WGS sequence"/>
</dbReference>
<dbReference type="EMBL" id="JAATJH010000001">
    <property type="protein sequence ID" value="NJC25537.1"/>
    <property type="molecule type" value="Genomic_DNA"/>
</dbReference>
<reference evidence="3 4" key="1">
    <citation type="submission" date="2020-03" db="EMBL/GenBank/DDBJ databases">
        <title>Genomic Encyclopedia of Type Strains, Phase IV (KMG-IV): sequencing the most valuable type-strain genomes for metagenomic binning, comparative biology and taxonomic classification.</title>
        <authorList>
            <person name="Goeker M."/>
        </authorList>
    </citation>
    <scope>NUCLEOTIDE SEQUENCE [LARGE SCALE GENOMIC DNA]</scope>
    <source>
        <strain evidence="3 4">DSM 105096</strain>
    </source>
</reference>
<name>A0ABX0X8N9_9BACT</name>
<protein>
    <submittedName>
        <fullName evidence="3">Uncharacterized protein</fullName>
    </submittedName>
</protein>
<comment type="caution">
    <text evidence="3">The sequence shown here is derived from an EMBL/GenBank/DDBJ whole genome shotgun (WGS) entry which is preliminary data.</text>
</comment>
<accession>A0ABX0X8N9</accession>
<feature type="region of interest" description="Disordered" evidence="1">
    <location>
        <begin position="21"/>
        <end position="80"/>
    </location>
</feature>
<gene>
    <name evidence="3" type="ORF">GGR27_001018</name>
</gene>
<feature type="compositionally biased region" description="Polar residues" evidence="1">
    <location>
        <begin position="46"/>
        <end position="64"/>
    </location>
</feature>
<proteinExistence type="predicted"/>
<keyword evidence="2" id="KW-0732">Signal</keyword>
<sequence length="113" mass="12185">MKYTFFALLLSFGTFVSCDASTDNDSTETTTVTEKSTDGVNAKSGGETSTYEDQSTKSSLTTGTADYDGKNKVPDQIATDNSEKLDTIRYLQTPEIFSTSPVKKGNPNATENN</sequence>
<dbReference type="RefSeq" id="WP_168036286.1">
    <property type="nucleotide sequence ID" value="NZ_JAATJH010000001.1"/>
</dbReference>
<feature type="signal peptide" evidence="2">
    <location>
        <begin position="1"/>
        <end position="22"/>
    </location>
</feature>
<dbReference type="PROSITE" id="PS51257">
    <property type="entry name" value="PROKAR_LIPOPROTEIN"/>
    <property type="match status" value="1"/>
</dbReference>
<evidence type="ECO:0000313" key="3">
    <source>
        <dbReference type="EMBL" id="NJC25537.1"/>
    </source>
</evidence>
<feature type="chain" id="PRO_5047229494" evidence="2">
    <location>
        <begin position="23"/>
        <end position="113"/>
    </location>
</feature>
<organism evidence="3 4">
    <name type="scientific">Neolewinella antarctica</name>
    <dbReference type="NCBI Taxonomy" id="442734"/>
    <lineage>
        <taxon>Bacteria</taxon>
        <taxon>Pseudomonadati</taxon>
        <taxon>Bacteroidota</taxon>
        <taxon>Saprospiria</taxon>
        <taxon>Saprospirales</taxon>
        <taxon>Lewinellaceae</taxon>
        <taxon>Neolewinella</taxon>
    </lineage>
</organism>
<evidence type="ECO:0000256" key="2">
    <source>
        <dbReference type="SAM" id="SignalP"/>
    </source>
</evidence>